<organism evidence="8">
    <name type="scientific">Micromonas pusilla (strain CCMP1545)</name>
    <name type="common">Picoplanktonic green alga</name>
    <dbReference type="NCBI Taxonomy" id="564608"/>
    <lineage>
        <taxon>Eukaryota</taxon>
        <taxon>Viridiplantae</taxon>
        <taxon>Chlorophyta</taxon>
        <taxon>Mamiellophyceae</taxon>
        <taxon>Mamiellales</taxon>
        <taxon>Mamiellaceae</taxon>
        <taxon>Micromonas</taxon>
    </lineage>
</organism>
<keyword evidence="3" id="KW-0227">DNA damage</keyword>
<dbReference type="PANTHER" id="PTHR10870:SF0">
    <property type="entry name" value="CELL CYCLE CHECKPOINT PROTEIN RAD1"/>
    <property type="match status" value="1"/>
</dbReference>
<dbReference type="EMBL" id="GG663742">
    <property type="protein sequence ID" value="EEH55052.1"/>
    <property type="molecule type" value="Genomic_DNA"/>
</dbReference>
<feature type="region of interest" description="Disordered" evidence="6">
    <location>
        <begin position="323"/>
        <end position="351"/>
    </location>
</feature>
<dbReference type="GO" id="GO:0006281">
    <property type="term" value="P:DNA repair"/>
    <property type="evidence" value="ECO:0007669"/>
    <property type="project" value="UniProtKB-KW"/>
</dbReference>
<evidence type="ECO:0000256" key="4">
    <source>
        <dbReference type="ARBA" id="ARBA00023204"/>
    </source>
</evidence>
<dbReference type="OrthoDB" id="337581at2759"/>
<proteinExistence type="inferred from homology"/>
<dbReference type="GeneID" id="9685730"/>
<evidence type="ECO:0000256" key="1">
    <source>
        <dbReference type="ARBA" id="ARBA00004123"/>
    </source>
</evidence>
<dbReference type="GO" id="GO:0030896">
    <property type="term" value="C:checkpoint clamp complex"/>
    <property type="evidence" value="ECO:0007669"/>
    <property type="project" value="TreeGrafter"/>
</dbReference>
<protein>
    <submittedName>
        <fullName evidence="7">Predicted protein</fullName>
    </submittedName>
</protein>
<dbReference type="OMA" id="LLKVTHM"/>
<keyword evidence="4" id="KW-0234">DNA repair</keyword>
<evidence type="ECO:0000256" key="6">
    <source>
        <dbReference type="SAM" id="MobiDB-lite"/>
    </source>
</evidence>
<gene>
    <name evidence="7" type="ORF">MICPUCDRAFT_59910</name>
</gene>
<sequence length="385" mass="40107">MAKRGRSRSPRARAVHAAVMDDFVLDARVEHIRNFLNVLSVVKLSKKQHVNVSVSERGVTFVAVDDSKSLQAQANFRAEVFSRFRVNASAAGGTQGPGGTGATSFAGSFGIALGSLIDVLSVFAPMDGEAELSLRWPDRDGRLVLAAHVERGNPERPLQSCTHAAVAATERDDGGGPGGGDIVFRGETNAFTLPAHGLKEIVDDLEWPNAPMAIEMSSDPNVLTFSAAGQEIGELRVDVDARDGRGLTEFACGVNGRWLYRHAFAKAATALPGALLGPTHDRGGGDGVDAPTMTRVAIGEGGMLKVVHLVRLSRAIPHFGGGGGGGGFGGTATGGGPGSRGTPTQSATPRAPASYVVPVTFVAYPEVEMSDGEYDDFGDEVDSES</sequence>
<dbReference type="Proteomes" id="UP000001876">
    <property type="component" value="Unassembled WGS sequence"/>
</dbReference>
<comment type="similarity">
    <text evidence="2">Belongs to the rad1 family.</text>
</comment>
<dbReference type="GO" id="GO:0000077">
    <property type="term" value="P:DNA damage checkpoint signaling"/>
    <property type="evidence" value="ECO:0007669"/>
    <property type="project" value="InterPro"/>
</dbReference>
<dbReference type="PANTHER" id="PTHR10870">
    <property type="entry name" value="CELL CYCLE CHECKPOINT PROTEIN RAD1"/>
    <property type="match status" value="1"/>
</dbReference>
<dbReference type="Pfam" id="PF02144">
    <property type="entry name" value="Rad1"/>
    <property type="match status" value="1"/>
</dbReference>
<keyword evidence="8" id="KW-1185">Reference proteome</keyword>
<evidence type="ECO:0000256" key="3">
    <source>
        <dbReference type="ARBA" id="ARBA00022763"/>
    </source>
</evidence>
<comment type="subcellular location">
    <subcellularLocation>
        <location evidence="1">Nucleus</location>
    </subcellularLocation>
</comment>
<name>C1MYI5_MICPC</name>
<dbReference type="KEGG" id="mpp:MICPUCDRAFT_59910"/>
<evidence type="ECO:0000256" key="5">
    <source>
        <dbReference type="ARBA" id="ARBA00023242"/>
    </source>
</evidence>
<dbReference type="STRING" id="564608.C1MYI5"/>
<evidence type="ECO:0000313" key="7">
    <source>
        <dbReference type="EMBL" id="EEH55052.1"/>
    </source>
</evidence>
<evidence type="ECO:0000256" key="2">
    <source>
        <dbReference type="ARBA" id="ARBA00010991"/>
    </source>
</evidence>
<feature type="compositionally biased region" description="Gly residues" evidence="6">
    <location>
        <begin position="323"/>
        <end position="339"/>
    </location>
</feature>
<dbReference type="Gene3D" id="3.70.10.10">
    <property type="match status" value="1"/>
</dbReference>
<keyword evidence="5" id="KW-0539">Nucleus</keyword>
<dbReference type="AlphaFoldDB" id="C1MYI5"/>
<dbReference type="InterPro" id="IPR003021">
    <property type="entry name" value="Rad1_Rec1_Rad17"/>
</dbReference>
<reference evidence="7 8" key="1">
    <citation type="journal article" date="2009" name="Science">
        <title>Green evolution and dynamic adaptations revealed by genomes of the marine picoeukaryotes Micromonas.</title>
        <authorList>
            <person name="Worden A.Z."/>
            <person name="Lee J.H."/>
            <person name="Mock T."/>
            <person name="Rouze P."/>
            <person name="Simmons M.P."/>
            <person name="Aerts A.L."/>
            <person name="Allen A.E."/>
            <person name="Cuvelier M.L."/>
            <person name="Derelle E."/>
            <person name="Everett M.V."/>
            <person name="Foulon E."/>
            <person name="Grimwood J."/>
            <person name="Gundlach H."/>
            <person name="Henrissat B."/>
            <person name="Napoli C."/>
            <person name="McDonald S.M."/>
            <person name="Parker M.S."/>
            <person name="Rombauts S."/>
            <person name="Salamov A."/>
            <person name="Von Dassow P."/>
            <person name="Badger J.H."/>
            <person name="Coutinho P.M."/>
            <person name="Demir E."/>
            <person name="Dubchak I."/>
            <person name="Gentemann C."/>
            <person name="Eikrem W."/>
            <person name="Gready J.E."/>
            <person name="John U."/>
            <person name="Lanier W."/>
            <person name="Lindquist E.A."/>
            <person name="Lucas S."/>
            <person name="Mayer K.F."/>
            <person name="Moreau H."/>
            <person name="Not F."/>
            <person name="Otillar R."/>
            <person name="Panaud O."/>
            <person name="Pangilinan J."/>
            <person name="Paulsen I."/>
            <person name="Piegu B."/>
            <person name="Poliakov A."/>
            <person name="Robbens S."/>
            <person name="Schmutz J."/>
            <person name="Toulza E."/>
            <person name="Wyss T."/>
            <person name="Zelensky A."/>
            <person name="Zhou K."/>
            <person name="Armbrust E.V."/>
            <person name="Bhattacharya D."/>
            <person name="Goodenough U.W."/>
            <person name="Van de Peer Y."/>
            <person name="Grigoriev I.V."/>
        </authorList>
    </citation>
    <scope>NUCLEOTIDE SEQUENCE [LARGE SCALE GENOMIC DNA]</scope>
    <source>
        <strain evidence="7 8">CCMP1545</strain>
    </source>
</reference>
<evidence type="ECO:0000313" key="8">
    <source>
        <dbReference type="Proteomes" id="UP000001876"/>
    </source>
</evidence>
<accession>C1MYI5</accession>
<dbReference type="RefSeq" id="XP_003060283.1">
    <property type="nucleotide sequence ID" value="XM_003060237.1"/>
</dbReference>
<dbReference type="eggNOG" id="KOG0017">
    <property type="taxonomic scope" value="Eukaryota"/>
</dbReference>